<evidence type="ECO:0000313" key="1">
    <source>
        <dbReference type="EMBL" id="CAK9219520.1"/>
    </source>
</evidence>
<dbReference type="EMBL" id="OZ019895">
    <property type="protein sequence ID" value="CAK9219520.1"/>
    <property type="molecule type" value="Genomic_DNA"/>
</dbReference>
<name>A0ABP0UDP6_9BRYO</name>
<accession>A0ABP0UDP6</accession>
<protein>
    <submittedName>
        <fullName evidence="1">Uncharacterized protein</fullName>
    </submittedName>
</protein>
<keyword evidence="2" id="KW-1185">Reference proteome</keyword>
<reference evidence="1" key="1">
    <citation type="submission" date="2024-02" db="EMBL/GenBank/DDBJ databases">
        <authorList>
            <consortium name="ELIXIR-Norway"/>
            <consortium name="Elixir Norway"/>
        </authorList>
    </citation>
    <scope>NUCLEOTIDE SEQUENCE</scope>
</reference>
<organism evidence="1 2">
    <name type="scientific">Sphagnum troendelagicum</name>
    <dbReference type="NCBI Taxonomy" id="128251"/>
    <lineage>
        <taxon>Eukaryota</taxon>
        <taxon>Viridiplantae</taxon>
        <taxon>Streptophyta</taxon>
        <taxon>Embryophyta</taxon>
        <taxon>Bryophyta</taxon>
        <taxon>Sphagnophytina</taxon>
        <taxon>Sphagnopsida</taxon>
        <taxon>Sphagnales</taxon>
        <taxon>Sphagnaceae</taxon>
        <taxon>Sphagnum</taxon>
    </lineage>
</organism>
<proteinExistence type="predicted"/>
<dbReference type="Proteomes" id="UP001497512">
    <property type="component" value="Chromosome 3"/>
</dbReference>
<sequence length="99" mass="10911">MSYLSWSLEPRKAVLIVCKKIRTRLELELGTKACLNLQEDTILGAGAWNQKLLEYAKEDNILGAGAWNQSCLKYAKEDNILGAGALNHKVSSTSKSCIL</sequence>
<evidence type="ECO:0000313" key="2">
    <source>
        <dbReference type="Proteomes" id="UP001497512"/>
    </source>
</evidence>
<gene>
    <name evidence="1" type="ORF">CSSPTR1EN2_LOCUS14589</name>
</gene>